<dbReference type="FunFam" id="3.20.20.80:FF:000004">
    <property type="entry name" value="Beta-glucosidase 6-phospho-beta-glucosidase"/>
    <property type="match status" value="1"/>
</dbReference>
<dbReference type="InterPro" id="IPR033132">
    <property type="entry name" value="GH_1_N_CS"/>
</dbReference>
<gene>
    <name evidence="12" type="ORF">HD841_000915</name>
</gene>
<accession>A0A7Y9FN36</accession>
<keyword evidence="6" id="KW-0119">Carbohydrate metabolism</keyword>
<keyword evidence="5" id="KW-0136">Cellulose degradation</keyword>
<organism evidence="12 13">
    <name type="scientific">Sphingomonas melonis</name>
    <dbReference type="NCBI Taxonomy" id="152682"/>
    <lineage>
        <taxon>Bacteria</taxon>
        <taxon>Pseudomonadati</taxon>
        <taxon>Pseudomonadota</taxon>
        <taxon>Alphaproteobacteria</taxon>
        <taxon>Sphingomonadales</taxon>
        <taxon>Sphingomonadaceae</taxon>
        <taxon>Sphingomonas</taxon>
    </lineage>
</organism>
<evidence type="ECO:0000256" key="5">
    <source>
        <dbReference type="ARBA" id="ARBA00023001"/>
    </source>
</evidence>
<keyword evidence="4 11" id="KW-0378">Hydrolase</keyword>
<evidence type="ECO:0000256" key="2">
    <source>
        <dbReference type="ARBA" id="ARBA00010838"/>
    </source>
</evidence>
<feature type="binding site" evidence="10">
    <location>
        <position position="59"/>
    </location>
    <ligand>
        <name>substrate</name>
    </ligand>
</feature>
<feature type="active site" description="Proton donor" evidence="9">
    <location>
        <position position="203"/>
    </location>
</feature>
<evidence type="ECO:0000256" key="10">
    <source>
        <dbReference type="PIRSR" id="PIRSR617736-2"/>
    </source>
</evidence>
<keyword evidence="13" id="KW-1185">Reference proteome</keyword>
<feature type="binding site" evidence="10">
    <location>
        <position position="160"/>
    </location>
    <ligand>
        <name>substrate</name>
    </ligand>
</feature>
<feature type="binding site" evidence="10">
    <location>
        <position position="438"/>
    </location>
    <ligand>
        <name>substrate</name>
    </ligand>
</feature>
<dbReference type="Proteomes" id="UP000517753">
    <property type="component" value="Unassembled WGS sequence"/>
</dbReference>
<evidence type="ECO:0000256" key="7">
    <source>
        <dbReference type="ARBA" id="ARBA00023295"/>
    </source>
</evidence>
<dbReference type="GO" id="GO:0030245">
    <property type="term" value="P:cellulose catabolic process"/>
    <property type="evidence" value="ECO:0007669"/>
    <property type="project" value="UniProtKB-KW"/>
</dbReference>
<keyword evidence="8" id="KW-0624">Polysaccharide degradation</keyword>
<dbReference type="InterPro" id="IPR017736">
    <property type="entry name" value="Glyco_hydro_1_beta-glucosidase"/>
</dbReference>
<dbReference type="PROSITE" id="PS00653">
    <property type="entry name" value="GLYCOSYL_HYDROL_F1_2"/>
    <property type="match status" value="1"/>
</dbReference>
<evidence type="ECO:0000313" key="13">
    <source>
        <dbReference type="Proteomes" id="UP000517753"/>
    </source>
</evidence>
<evidence type="ECO:0000256" key="6">
    <source>
        <dbReference type="ARBA" id="ARBA00023277"/>
    </source>
</evidence>
<dbReference type="SUPFAM" id="SSF51445">
    <property type="entry name" value="(Trans)glycosidases"/>
    <property type="match status" value="1"/>
</dbReference>
<feature type="binding site" evidence="10">
    <location>
        <position position="333"/>
    </location>
    <ligand>
        <name>substrate</name>
    </ligand>
</feature>
<dbReference type="EMBL" id="JACCBY010000001">
    <property type="protein sequence ID" value="NYD89146.1"/>
    <property type="molecule type" value="Genomic_DNA"/>
</dbReference>
<reference evidence="12 13" key="2">
    <citation type="submission" date="2020-08" db="EMBL/GenBank/DDBJ databases">
        <title>The Agave Microbiome: Exploring the role of microbial communities in plant adaptations to desert environments.</title>
        <authorList>
            <person name="Partida-Martinez L.P."/>
        </authorList>
    </citation>
    <scope>NUCLEOTIDE SEQUENCE [LARGE SCALE GENOMIC DNA]</scope>
    <source>
        <strain evidence="12 13">AS2.3</strain>
    </source>
</reference>
<evidence type="ECO:0000256" key="8">
    <source>
        <dbReference type="ARBA" id="ARBA00023326"/>
    </source>
</evidence>
<dbReference type="GO" id="GO:0005829">
    <property type="term" value="C:cytosol"/>
    <property type="evidence" value="ECO:0007669"/>
    <property type="project" value="TreeGrafter"/>
</dbReference>
<proteinExistence type="inferred from homology"/>
<dbReference type="InterPro" id="IPR017853">
    <property type="entry name" value="GH"/>
</dbReference>
<dbReference type="InterPro" id="IPR001360">
    <property type="entry name" value="Glyco_hydro_1"/>
</dbReference>
<evidence type="ECO:0000256" key="9">
    <source>
        <dbReference type="PIRSR" id="PIRSR617736-1"/>
    </source>
</evidence>
<evidence type="ECO:0000256" key="1">
    <source>
        <dbReference type="ARBA" id="ARBA00000448"/>
    </source>
</evidence>
<feature type="binding site" evidence="10">
    <location>
        <position position="202"/>
    </location>
    <ligand>
        <name>substrate</name>
    </ligand>
</feature>
<evidence type="ECO:0000256" key="4">
    <source>
        <dbReference type="ARBA" id="ARBA00022801"/>
    </source>
</evidence>
<evidence type="ECO:0000313" key="12">
    <source>
        <dbReference type="EMBL" id="NYD89146.1"/>
    </source>
</evidence>
<name>A0A7Y9FN36_9SPHN</name>
<evidence type="ECO:0000256" key="3">
    <source>
        <dbReference type="ARBA" id="ARBA00012744"/>
    </source>
</evidence>
<dbReference type="Pfam" id="PF00232">
    <property type="entry name" value="Glyco_hydro_1"/>
    <property type="match status" value="1"/>
</dbReference>
<evidence type="ECO:0000256" key="11">
    <source>
        <dbReference type="RuleBase" id="RU361175"/>
    </source>
</evidence>
<dbReference type="EC" id="3.2.1.21" evidence="3 11"/>
<comment type="catalytic activity">
    <reaction evidence="1 11">
        <text>Hydrolysis of terminal, non-reducing beta-D-glucosyl residues with release of beta-D-glucose.</text>
        <dbReference type="EC" id="3.2.1.21"/>
    </reaction>
</comment>
<keyword evidence="7 11" id="KW-0326">Glycosidase</keyword>
<comment type="similarity">
    <text evidence="2 11">Belongs to the glycosyl hydrolase 1 family.</text>
</comment>
<dbReference type="GO" id="GO:0008422">
    <property type="term" value="F:beta-glucosidase activity"/>
    <property type="evidence" value="ECO:0007669"/>
    <property type="project" value="UniProtKB-EC"/>
</dbReference>
<dbReference type="NCBIfam" id="TIGR03356">
    <property type="entry name" value="BGL"/>
    <property type="match status" value="1"/>
</dbReference>
<dbReference type="PRINTS" id="PR00131">
    <property type="entry name" value="GLHYDRLASE1"/>
</dbReference>
<dbReference type="Gene3D" id="3.20.20.80">
    <property type="entry name" value="Glycosidases"/>
    <property type="match status" value="1"/>
</dbReference>
<dbReference type="PANTHER" id="PTHR10353">
    <property type="entry name" value="GLYCOSYL HYDROLASE"/>
    <property type="match status" value="1"/>
</dbReference>
<dbReference type="PANTHER" id="PTHR10353:SF36">
    <property type="entry name" value="LP05116P"/>
    <property type="match status" value="1"/>
</dbReference>
<sequence length="485" mass="53799">MKNLKEKKMPFAPNRREISAGLVALAAASGFAESRASAKTSEHRFPKGFRWGCATAAYQIEGAVREDGRGPSIWDDFVQLPGRVADGSNGVVACDSYHRYREDTGLLKSIGANSYRFSTSWSRIFPEGRGTPNQKGLDHYKRVVDNLLENGIEPYVTLYHWDLPSALPGGWQSRDTAAAFADYAGYMAEQLSDRVRHFMTTNEFGSFVDNGHRYGNQAPGLRLPAGVFSQVRHHALLAHGLGVQSIRAGARTGTRVGLAENPTVTVPVIESPEHVSAARKAMIGENLAYLPAIFHGAYPDAYLASLKGNMPSVAPGDMRTIGSPIDFLGINVYGPAYVRSDPGSAKGYAVIPAPRSFPRMTLPWLNVGPEAAYWGVRLVSETWKPKSIYISENGCVADDRLVDGRIQDTDRIMFLRNYLTHLHRASAEGYPVDGYFLWSLMDNFEWAEGKSKRFGIFYTDFETQRRMPKLSASWYREVIRRNALA</sequence>
<protein>
    <recommendedName>
        <fullName evidence="3 11">Beta-glucosidase</fullName>
        <ecNumber evidence="3 11">3.2.1.21</ecNumber>
    </recommendedName>
</protein>
<dbReference type="AlphaFoldDB" id="A0A7Y9FN36"/>
<reference evidence="12 13" key="1">
    <citation type="submission" date="2020-07" db="EMBL/GenBank/DDBJ databases">
        <authorList>
            <person name="Partida-Martinez L."/>
            <person name="Huntemann M."/>
            <person name="Clum A."/>
            <person name="Wang J."/>
            <person name="Palaniappan K."/>
            <person name="Ritter S."/>
            <person name="Chen I.-M."/>
            <person name="Stamatis D."/>
            <person name="Reddy T."/>
            <person name="O'Malley R."/>
            <person name="Daum C."/>
            <person name="Shapiro N."/>
            <person name="Ivanova N."/>
            <person name="Kyrpides N."/>
            <person name="Woyke T."/>
        </authorList>
    </citation>
    <scope>NUCLEOTIDE SEQUENCE [LARGE SCALE GENOMIC DNA]</scope>
    <source>
        <strain evidence="12 13">AS2.3</strain>
    </source>
</reference>
<feature type="binding site" evidence="10">
    <location>
        <begin position="445"/>
        <end position="446"/>
    </location>
    <ligand>
        <name>substrate</name>
    </ligand>
</feature>
<feature type="active site" description="Nucleophile" evidence="9">
    <location>
        <position position="392"/>
    </location>
</feature>
<comment type="caution">
    <text evidence="12">The sequence shown here is derived from an EMBL/GenBank/DDBJ whole genome shotgun (WGS) entry which is preliminary data.</text>
</comment>